<name>A0A7T8GYD6_CALRO</name>
<gene>
    <name evidence="2" type="ORF">FKW44_014087</name>
</gene>
<organism evidence="2 3">
    <name type="scientific">Caligus rogercresseyi</name>
    <name type="common">Sea louse</name>
    <dbReference type="NCBI Taxonomy" id="217165"/>
    <lineage>
        <taxon>Eukaryota</taxon>
        <taxon>Metazoa</taxon>
        <taxon>Ecdysozoa</taxon>
        <taxon>Arthropoda</taxon>
        <taxon>Crustacea</taxon>
        <taxon>Multicrustacea</taxon>
        <taxon>Hexanauplia</taxon>
        <taxon>Copepoda</taxon>
        <taxon>Siphonostomatoida</taxon>
        <taxon>Caligidae</taxon>
        <taxon>Caligus</taxon>
    </lineage>
</organism>
<evidence type="ECO:0000313" key="2">
    <source>
        <dbReference type="EMBL" id="QQP40138.1"/>
    </source>
</evidence>
<reference evidence="3" key="1">
    <citation type="submission" date="2021-01" db="EMBL/GenBank/DDBJ databases">
        <title>Caligus Genome Assembly.</title>
        <authorList>
            <person name="Gallardo-Escarate C."/>
        </authorList>
    </citation>
    <scope>NUCLEOTIDE SEQUENCE [LARGE SCALE GENOMIC DNA]</scope>
</reference>
<accession>A0A7T8GYD6</accession>
<feature type="compositionally biased region" description="Basic and acidic residues" evidence="1">
    <location>
        <begin position="32"/>
        <end position="44"/>
    </location>
</feature>
<proteinExistence type="predicted"/>
<keyword evidence="3" id="KW-1185">Reference proteome</keyword>
<dbReference type="Proteomes" id="UP000595437">
    <property type="component" value="Chromosome 9"/>
</dbReference>
<evidence type="ECO:0000256" key="1">
    <source>
        <dbReference type="SAM" id="MobiDB-lite"/>
    </source>
</evidence>
<feature type="region of interest" description="Disordered" evidence="1">
    <location>
        <begin position="1"/>
        <end position="48"/>
    </location>
</feature>
<feature type="compositionally biased region" description="Polar residues" evidence="1">
    <location>
        <begin position="1"/>
        <end position="10"/>
    </location>
</feature>
<protein>
    <submittedName>
        <fullName evidence="2">Uncharacterized protein</fullName>
    </submittedName>
</protein>
<dbReference type="AlphaFoldDB" id="A0A7T8GYD6"/>
<sequence length="65" mass="7415">MNESPINTSIPERVSPIDQSGSASPVEHIHRRVSDRSDHIDEGAPKTSRLLLRSLRRRMRRDGQI</sequence>
<dbReference type="EMBL" id="CP045898">
    <property type="protein sequence ID" value="QQP40138.1"/>
    <property type="molecule type" value="Genomic_DNA"/>
</dbReference>
<evidence type="ECO:0000313" key="3">
    <source>
        <dbReference type="Proteomes" id="UP000595437"/>
    </source>
</evidence>